<feature type="region of interest" description="Disordered" evidence="1">
    <location>
        <begin position="88"/>
        <end position="125"/>
    </location>
</feature>
<dbReference type="EMBL" id="RCML01000451">
    <property type="protein sequence ID" value="KAG2976720.1"/>
    <property type="molecule type" value="Genomic_DNA"/>
</dbReference>
<accession>A0A329R950</accession>
<organism evidence="8 9">
    <name type="scientific">Phytophthora cactorum</name>
    <dbReference type="NCBI Taxonomy" id="29920"/>
    <lineage>
        <taxon>Eukaryota</taxon>
        <taxon>Sar</taxon>
        <taxon>Stramenopiles</taxon>
        <taxon>Oomycota</taxon>
        <taxon>Peronosporomycetes</taxon>
        <taxon>Peronosporales</taxon>
        <taxon>Peronosporaceae</taxon>
        <taxon>Phytophthora</taxon>
    </lineage>
</organism>
<dbReference type="Proteomes" id="UP000736787">
    <property type="component" value="Unassembled WGS sequence"/>
</dbReference>
<evidence type="ECO:0000256" key="1">
    <source>
        <dbReference type="SAM" id="MobiDB-lite"/>
    </source>
</evidence>
<dbReference type="EMBL" id="RCMV01000411">
    <property type="protein sequence ID" value="KAG3217625.1"/>
    <property type="molecule type" value="Genomic_DNA"/>
</dbReference>
<evidence type="ECO:0000313" key="3">
    <source>
        <dbReference type="EMBL" id="KAG2910864.1"/>
    </source>
</evidence>
<evidence type="ECO:0000313" key="6">
    <source>
        <dbReference type="EMBL" id="KAG3217625.1"/>
    </source>
</evidence>
<dbReference type="Proteomes" id="UP000251314">
    <property type="component" value="Unassembled WGS sequence"/>
</dbReference>
<dbReference type="EMBL" id="RCMG01000457">
    <property type="protein sequence ID" value="KAG2853895.1"/>
    <property type="molecule type" value="Genomic_DNA"/>
</dbReference>
<gene>
    <name evidence="7" type="ORF">JG687_00018085</name>
    <name evidence="8" type="ORF">PC110_g22554</name>
    <name evidence="2" type="ORF">PC113_g13794</name>
    <name evidence="3" type="ORF">PC115_g12789</name>
    <name evidence="4" type="ORF">PC117_g14017</name>
    <name evidence="5" type="ORF">PC118_g13274</name>
    <name evidence="6" type="ORF">PC129_g11560</name>
</gene>
<evidence type="ECO:0000313" key="5">
    <source>
        <dbReference type="EMBL" id="KAG2976720.1"/>
    </source>
</evidence>
<protein>
    <submittedName>
        <fullName evidence="8">Uncharacterized protein</fullName>
    </submittedName>
</protein>
<dbReference type="Proteomes" id="UP000688947">
    <property type="component" value="Unassembled WGS sequence"/>
</dbReference>
<dbReference type="EMBL" id="MJFZ01002145">
    <property type="protein sequence ID" value="RAW21003.1"/>
    <property type="molecule type" value="Genomic_DNA"/>
</dbReference>
<dbReference type="OrthoDB" id="108451at2759"/>
<dbReference type="VEuPathDB" id="FungiDB:PC110_g22554"/>
<reference evidence="7" key="3">
    <citation type="submission" date="2021-01" db="EMBL/GenBank/DDBJ databases">
        <title>Phytophthora aleatoria, a newly-described species from Pinus radiata is distinct from Phytophthora cactorum isolates based on comparative genomics.</title>
        <authorList>
            <person name="Mcdougal R."/>
            <person name="Panda P."/>
            <person name="Williams N."/>
            <person name="Studholme D.J."/>
        </authorList>
    </citation>
    <scope>NUCLEOTIDE SEQUENCE</scope>
    <source>
        <strain evidence="7">NZFS 3830</strain>
    </source>
</reference>
<dbReference type="Proteomes" id="UP000735874">
    <property type="component" value="Unassembled WGS sequence"/>
</dbReference>
<dbReference type="EMBL" id="RCMI01000438">
    <property type="protein sequence ID" value="KAG2910864.1"/>
    <property type="molecule type" value="Genomic_DNA"/>
</dbReference>
<dbReference type="Proteomes" id="UP000774804">
    <property type="component" value="Unassembled WGS sequence"/>
</dbReference>
<evidence type="ECO:0000313" key="4">
    <source>
        <dbReference type="EMBL" id="KAG2929335.1"/>
    </source>
</evidence>
<evidence type="ECO:0000313" key="7">
    <source>
        <dbReference type="EMBL" id="KAG6944044.1"/>
    </source>
</evidence>
<dbReference type="AlphaFoldDB" id="A0A329R950"/>
<dbReference type="Proteomes" id="UP000760860">
    <property type="component" value="Unassembled WGS sequence"/>
</dbReference>
<evidence type="ECO:0000313" key="2">
    <source>
        <dbReference type="EMBL" id="KAG2853895.1"/>
    </source>
</evidence>
<name>A0A329R950_9STRA</name>
<dbReference type="Proteomes" id="UP000697107">
    <property type="component" value="Unassembled WGS sequence"/>
</dbReference>
<proteinExistence type="predicted"/>
<feature type="compositionally biased region" description="Low complexity" evidence="1">
    <location>
        <begin position="96"/>
        <end position="107"/>
    </location>
</feature>
<feature type="compositionally biased region" description="Acidic residues" evidence="1">
    <location>
        <begin position="114"/>
        <end position="123"/>
    </location>
</feature>
<reference evidence="2" key="2">
    <citation type="submission" date="2018-10" db="EMBL/GenBank/DDBJ databases">
        <title>Effector identification in a new, highly contiguous assembly of the strawberry crown rot pathogen Phytophthora cactorum.</title>
        <authorList>
            <person name="Armitage A.D."/>
            <person name="Nellist C.F."/>
            <person name="Bates H."/>
            <person name="Vickerstaff R.J."/>
            <person name="Harrison R.J."/>
        </authorList>
    </citation>
    <scope>NUCLEOTIDE SEQUENCE</scope>
    <source>
        <strain evidence="2">15-7</strain>
        <strain evidence="3">4032</strain>
        <strain evidence="4">4040</strain>
        <strain evidence="5">P415</strain>
        <strain evidence="6">P421</strain>
    </source>
</reference>
<comment type="caution">
    <text evidence="8">The sequence shown here is derived from an EMBL/GenBank/DDBJ whole genome shotgun (WGS) entry which is preliminary data.</text>
</comment>
<evidence type="ECO:0000313" key="8">
    <source>
        <dbReference type="EMBL" id="RAW21003.1"/>
    </source>
</evidence>
<evidence type="ECO:0000313" key="9">
    <source>
        <dbReference type="Proteomes" id="UP000251314"/>
    </source>
</evidence>
<keyword evidence="9" id="KW-1185">Reference proteome</keyword>
<sequence>MRTLQEDPLYVRGWKISDEFDVEVDGVEHLRHRIPGIIVGFSPGDVYKWRVDYSDDDIMYYECEALEDLILEACNRGLDMARSAAAKHSIVEDPGDSSNSMDSSSDSYSKDFYSDSDVEEDDTFGGTSSSLLELLKAEHSG</sequence>
<dbReference type="EMBL" id="JAENGZ010002337">
    <property type="protein sequence ID" value="KAG6944044.1"/>
    <property type="molecule type" value="Genomic_DNA"/>
</dbReference>
<reference evidence="8 9" key="1">
    <citation type="submission" date="2018-01" db="EMBL/GenBank/DDBJ databases">
        <title>Draft genome of the strawberry crown rot pathogen Phytophthora cactorum.</title>
        <authorList>
            <person name="Armitage A.D."/>
            <person name="Lysoe E."/>
            <person name="Nellist C.F."/>
            <person name="Harrison R.J."/>
            <person name="Brurberg M.B."/>
        </authorList>
    </citation>
    <scope>NUCLEOTIDE SEQUENCE [LARGE SCALE GENOMIC DNA]</scope>
    <source>
        <strain evidence="8 9">10300</strain>
    </source>
</reference>
<dbReference type="EMBL" id="RCMK01000427">
    <property type="protein sequence ID" value="KAG2929335.1"/>
    <property type="molecule type" value="Genomic_DNA"/>
</dbReference>